<evidence type="ECO:0000256" key="6">
    <source>
        <dbReference type="ARBA" id="ARBA00023136"/>
    </source>
</evidence>
<dbReference type="Proteomes" id="UP001222027">
    <property type="component" value="Unassembled WGS sequence"/>
</dbReference>
<evidence type="ECO:0008006" key="9">
    <source>
        <dbReference type="Google" id="ProtNLM"/>
    </source>
</evidence>
<comment type="similarity">
    <text evidence="2">Belongs to the major facilitator superfamily. Sugar transporter (TC 2.A.1.1) family.</text>
</comment>
<accession>A0AAV8Q553</accession>
<gene>
    <name evidence="7" type="ORF">OPV22_029227</name>
</gene>
<evidence type="ECO:0000256" key="1">
    <source>
        <dbReference type="ARBA" id="ARBA00004370"/>
    </source>
</evidence>
<sequence>MPCLKVERECTTSSDGLIIFGYDIGISGGITFMNTFLQKFFPKFVPLYLSDMASAKLRGNLNIAFHLMIIIGNLINYSTNKIEGGWGWGLGLGLVVVPAI</sequence>
<keyword evidence="3" id="KW-0813">Transport</keyword>
<dbReference type="InterPro" id="IPR036259">
    <property type="entry name" value="MFS_trans_sf"/>
</dbReference>
<comment type="subcellular location">
    <subcellularLocation>
        <location evidence="1">Membrane</location>
    </subcellularLocation>
</comment>
<protein>
    <recommendedName>
        <fullName evidence="9">Major facilitator superfamily (MFS) profile domain-containing protein</fullName>
    </recommendedName>
</protein>
<keyword evidence="5" id="KW-1133">Transmembrane helix</keyword>
<dbReference type="PANTHER" id="PTHR23500">
    <property type="entry name" value="SOLUTE CARRIER FAMILY 2, FACILITATED GLUCOSE TRANSPORTER"/>
    <property type="match status" value="1"/>
</dbReference>
<dbReference type="AlphaFoldDB" id="A0AAV8Q553"/>
<dbReference type="GO" id="GO:0016020">
    <property type="term" value="C:membrane"/>
    <property type="evidence" value="ECO:0007669"/>
    <property type="project" value="UniProtKB-SubCell"/>
</dbReference>
<evidence type="ECO:0000256" key="3">
    <source>
        <dbReference type="ARBA" id="ARBA00022448"/>
    </source>
</evidence>
<evidence type="ECO:0000256" key="5">
    <source>
        <dbReference type="ARBA" id="ARBA00022989"/>
    </source>
</evidence>
<name>A0AAV8Q553_ENSVE</name>
<evidence type="ECO:0000313" key="7">
    <source>
        <dbReference type="EMBL" id="KAJ8466675.1"/>
    </source>
</evidence>
<evidence type="ECO:0000256" key="4">
    <source>
        <dbReference type="ARBA" id="ARBA00022692"/>
    </source>
</evidence>
<evidence type="ECO:0000256" key="2">
    <source>
        <dbReference type="ARBA" id="ARBA00010992"/>
    </source>
</evidence>
<organism evidence="7 8">
    <name type="scientific">Ensete ventricosum</name>
    <name type="common">Abyssinian banana</name>
    <name type="synonym">Musa ensete</name>
    <dbReference type="NCBI Taxonomy" id="4639"/>
    <lineage>
        <taxon>Eukaryota</taxon>
        <taxon>Viridiplantae</taxon>
        <taxon>Streptophyta</taxon>
        <taxon>Embryophyta</taxon>
        <taxon>Tracheophyta</taxon>
        <taxon>Spermatophyta</taxon>
        <taxon>Magnoliopsida</taxon>
        <taxon>Liliopsida</taxon>
        <taxon>Zingiberales</taxon>
        <taxon>Musaceae</taxon>
        <taxon>Ensete</taxon>
    </lineage>
</organism>
<dbReference type="InterPro" id="IPR005828">
    <property type="entry name" value="MFS_sugar_transport-like"/>
</dbReference>
<dbReference type="PANTHER" id="PTHR23500:SF10">
    <property type="entry name" value="SUGAR TRANSPORT PROTEIN MST8"/>
    <property type="match status" value="1"/>
</dbReference>
<keyword evidence="6" id="KW-0472">Membrane</keyword>
<keyword evidence="8" id="KW-1185">Reference proteome</keyword>
<dbReference type="Gene3D" id="1.20.1250.20">
    <property type="entry name" value="MFS general substrate transporter like domains"/>
    <property type="match status" value="1"/>
</dbReference>
<evidence type="ECO:0000313" key="8">
    <source>
        <dbReference type="Proteomes" id="UP001222027"/>
    </source>
</evidence>
<keyword evidence="4" id="KW-0812">Transmembrane</keyword>
<dbReference type="Pfam" id="PF00083">
    <property type="entry name" value="Sugar_tr"/>
    <property type="match status" value="1"/>
</dbReference>
<reference evidence="7 8" key="1">
    <citation type="submission" date="2022-12" db="EMBL/GenBank/DDBJ databases">
        <title>Chromosome-scale assembly of the Ensete ventricosum genome.</title>
        <authorList>
            <person name="Dussert Y."/>
            <person name="Stocks J."/>
            <person name="Wendawek A."/>
            <person name="Woldeyes F."/>
            <person name="Nichols R.A."/>
            <person name="Borrell J.S."/>
        </authorList>
    </citation>
    <scope>NUCLEOTIDE SEQUENCE [LARGE SCALE GENOMIC DNA]</scope>
    <source>
        <strain evidence="8">cv. Maze</strain>
        <tissue evidence="7">Seeds</tissue>
    </source>
</reference>
<dbReference type="EMBL" id="JAQQAF010000008">
    <property type="protein sequence ID" value="KAJ8466675.1"/>
    <property type="molecule type" value="Genomic_DNA"/>
</dbReference>
<proteinExistence type="inferred from homology"/>
<dbReference type="GO" id="GO:0015144">
    <property type="term" value="F:carbohydrate transmembrane transporter activity"/>
    <property type="evidence" value="ECO:0007669"/>
    <property type="project" value="InterPro"/>
</dbReference>
<dbReference type="InterPro" id="IPR045262">
    <property type="entry name" value="STP/PLT_plant"/>
</dbReference>
<comment type="caution">
    <text evidence="7">The sequence shown here is derived from an EMBL/GenBank/DDBJ whole genome shotgun (WGS) entry which is preliminary data.</text>
</comment>